<dbReference type="PANTHER" id="PTHR43331">
    <property type="entry name" value="HOMOSERINE DEHYDROGENASE"/>
    <property type="match status" value="1"/>
</dbReference>
<dbReference type="SUPFAM" id="SSF51735">
    <property type="entry name" value="NAD(P)-binding Rossmann-fold domains"/>
    <property type="match status" value="1"/>
</dbReference>
<dbReference type="GO" id="GO:0004412">
    <property type="term" value="F:homoserine dehydrogenase activity"/>
    <property type="evidence" value="ECO:0007669"/>
    <property type="project" value="UniProtKB-EC"/>
</dbReference>
<evidence type="ECO:0000256" key="11">
    <source>
        <dbReference type="ARBA" id="ARBA00023167"/>
    </source>
</evidence>
<evidence type="ECO:0000256" key="4">
    <source>
        <dbReference type="ARBA" id="ARBA00005139"/>
    </source>
</evidence>
<comment type="pathway">
    <text evidence="1">Amino-acid biosynthesis; L-methionine biosynthesis via de novo pathway; L-homoserine from L-aspartate: step 1/3.</text>
</comment>
<protein>
    <recommendedName>
        <fullName evidence="7">Homoserine dehydrogenase</fullName>
        <ecNumber evidence="6">1.1.1.3</ecNumber>
    </recommendedName>
</protein>
<dbReference type="Gene3D" id="3.40.1160.10">
    <property type="entry name" value="Acetylglutamate kinase-like"/>
    <property type="match status" value="1"/>
</dbReference>
<evidence type="ECO:0000256" key="1">
    <source>
        <dbReference type="ARBA" id="ARBA00004986"/>
    </source>
</evidence>
<dbReference type="InterPro" id="IPR005106">
    <property type="entry name" value="Asp/hSer_DH_NAD-bd"/>
</dbReference>
<comment type="pathway">
    <text evidence="4">Amino-acid biosynthesis; L-threonine biosynthesis; L-threonine from L-aspartate: step 1/5.</text>
</comment>
<comment type="pathway">
    <text evidence="2">Amino-acid biosynthesis; L-threonine biosynthesis; L-threonine from L-aspartate: step 3/5.</text>
</comment>
<evidence type="ECO:0000256" key="9">
    <source>
        <dbReference type="ARBA" id="ARBA00022697"/>
    </source>
</evidence>
<comment type="similarity">
    <text evidence="5">Belongs to the homoserine dehydrogenase family.</text>
</comment>
<evidence type="ECO:0000256" key="7">
    <source>
        <dbReference type="ARBA" id="ARBA00013376"/>
    </source>
</evidence>
<comment type="caution">
    <text evidence="15">The sequence shown here is derived from an EMBL/GenBank/DDBJ whole genome shotgun (WGS) entry which is preliminary data.</text>
</comment>
<feature type="domain" description="Aspartate/homoserine dehydrogenase NAD-binding" evidence="14">
    <location>
        <begin position="278"/>
        <end position="383"/>
    </location>
</feature>
<keyword evidence="16" id="KW-1185">Reference proteome</keyword>
<keyword evidence="9" id="KW-0791">Threonine biosynthesis</keyword>
<evidence type="ECO:0000256" key="6">
    <source>
        <dbReference type="ARBA" id="ARBA00013213"/>
    </source>
</evidence>
<dbReference type="EC" id="1.1.1.3" evidence="6"/>
<dbReference type="SUPFAM" id="SSF55347">
    <property type="entry name" value="Glyceraldehyde-3-phosphate dehydrogenase-like, C-terminal domain"/>
    <property type="match status" value="1"/>
</dbReference>
<evidence type="ECO:0000256" key="2">
    <source>
        <dbReference type="ARBA" id="ARBA00005056"/>
    </source>
</evidence>
<evidence type="ECO:0000256" key="10">
    <source>
        <dbReference type="ARBA" id="ARBA00023002"/>
    </source>
</evidence>
<keyword evidence="8" id="KW-0028">Amino-acid biosynthesis</keyword>
<name>A0ABU3Q976_9SPHN</name>
<dbReference type="Gene3D" id="3.40.50.720">
    <property type="entry name" value="NAD(P)-binding Rossmann-like Domain"/>
    <property type="match status" value="1"/>
</dbReference>
<keyword evidence="11" id="KW-0486">Methionine biosynthesis</keyword>
<dbReference type="InterPro" id="IPR001342">
    <property type="entry name" value="HDH_cat"/>
</dbReference>
<evidence type="ECO:0000256" key="3">
    <source>
        <dbReference type="ARBA" id="ARBA00005062"/>
    </source>
</evidence>
<evidence type="ECO:0000313" key="16">
    <source>
        <dbReference type="Proteomes" id="UP001259572"/>
    </source>
</evidence>
<feature type="domain" description="Homoserine dehydrogenase catalytic" evidence="13">
    <location>
        <begin position="392"/>
        <end position="570"/>
    </location>
</feature>
<dbReference type="PROSITE" id="PS01042">
    <property type="entry name" value="HOMOSER_DHGENASE"/>
    <property type="match status" value="1"/>
</dbReference>
<dbReference type="InterPro" id="IPR019811">
    <property type="entry name" value="HDH_CS"/>
</dbReference>
<evidence type="ECO:0000259" key="14">
    <source>
        <dbReference type="Pfam" id="PF03447"/>
    </source>
</evidence>
<evidence type="ECO:0000259" key="12">
    <source>
        <dbReference type="Pfam" id="PF00696"/>
    </source>
</evidence>
<comment type="pathway">
    <text evidence="3">Amino-acid biosynthesis; L-methionine biosynthesis via de novo pathway; L-homoserine from L-aspartate: step 3/3.</text>
</comment>
<dbReference type="Pfam" id="PF00742">
    <property type="entry name" value="Homoserine_dh"/>
    <property type="match status" value="1"/>
</dbReference>
<dbReference type="Gene3D" id="3.30.360.10">
    <property type="entry name" value="Dihydrodipicolinate Reductase, domain 2"/>
    <property type="match status" value="1"/>
</dbReference>
<dbReference type="NCBIfam" id="NF004976">
    <property type="entry name" value="PRK06349.1"/>
    <property type="match status" value="1"/>
</dbReference>
<dbReference type="InterPro" id="IPR001048">
    <property type="entry name" value="Asp/Glu/Uridylate_kinase"/>
</dbReference>
<reference evidence="15 16" key="1">
    <citation type="submission" date="2023-05" db="EMBL/GenBank/DDBJ databases">
        <authorList>
            <person name="Guo Y."/>
        </authorList>
    </citation>
    <scope>NUCLEOTIDE SEQUENCE [LARGE SCALE GENOMIC DNA]</scope>
    <source>
        <strain evidence="15 16">GR2756</strain>
    </source>
</reference>
<keyword evidence="10 15" id="KW-0560">Oxidoreductase</keyword>
<dbReference type="SUPFAM" id="SSF53633">
    <property type="entry name" value="Carbamate kinase-like"/>
    <property type="match status" value="1"/>
</dbReference>
<dbReference type="InterPro" id="IPR036291">
    <property type="entry name" value="NAD(P)-bd_dom_sf"/>
</dbReference>
<sequence>MNFKLESEAAMTQQDSATAQPARLCVLKFGSSVLRVESDYPATALEIYRHIRDGEKVVAVVSALGGETDALLNQGMRVGGDAPALLARLARVGELHSAALMALALTRIGVRACTMDPHEMGLMAEGAPLDSNLTGLDADAILAKLDHHEVVVVPGFTAGHDEYGVVTLGRGGTDLTAVFFAARLGAHRVRLIKDVDGVYTADPARNPLAERYAELSYGEAAKASAGLIQDKAIVAAEAQDVLIEVAAMGSAEATTVANVPARSALPLKGPKLRVALLGCGAVGAGVLDYLKGRPDLFEINPVLVRRPHLHEEHADFTDDLHRALGEAPDLVVELIGGADEAAEIMRSALRSGTHVVSANKAAIAKHYDALHACAEASGASLRYSAAVGGGTPVLEMLARLGGSAGIQAIEGVMNGTGNFLISRLSEGWSFDEAVAKAQELGFAEADPAADVDGHDVADKLSLLVREAFGVALPTDRIARQSLREVTTEQAQAALARGEVLKQVGRCWLDADGRVHAGVQIEGLSVDHPLAGARNEENRFLVRDAAGLERCLHGKGAGRWPTASAVFADIMDLQRGLLLKSAPAFEMGEAIPLLRTA</sequence>
<organism evidence="15 16">
    <name type="scientific">Sphingosinicella rhizophila</name>
    <dbReference type="NCBI Taxonomy" id="3050082"/>
    <lineage>
        <taxon>Bacteria</taxon>
        <taxon>Pseudomonadati</taxon>
        <taxon>Pseudomonadota</taxon>
        <taxon>Alphaproteobacteria</taxon>
        <taxon>Sphingomonadales</taxon>
        <taxon>Sphingosinicellaceae</taxon>
        <taxon>Sphingosinicella</taxon>
    </lineage>
</organism>
<dbReference type="Pfam" id="PF00696">
    <property type="entry name" value="AA_kinase"/>
    <property type="match status" value="1"/>
</dbReference>
<evidence type="ECO:0000259" key="13">
    <source>
        <dbReference type="Pfam" id="PF00742"/>
    </source>
</evidence>
<evidence type="ECO:0000256" key="8">
    <source>
        <dbReference type="ARBA" id="ARBA00022605"/>
    </source>
</evidence>
<dbReference type="EMBL" id="JAVUPU010000006">
    <property type="protein sequence ID" value="MDT9599961.1"/>
    <property type="molecule type" value="Genomic_DNA"/>
</dbReference>
<dbReference type="Pfam" id="PF03447">
    <property type="entry name" value="NAD_binding_3"/>
    <property type="match status" value="1"/>
</dbReference>
<dbReference type="InterPro" id="IPR036393">
    <property type="entry name" value="AceGlu_kinase-like_sf"/>
</dbReference>
<evidence type="ECO:0000313" key="15">
    <source>
        <dbReference type="EMBL" id="MDT9599961.1"/>
    </source>
</evidence>
<dbReference type="PANTHER" id="PTHR43331:SF1">
    <property type="entry name" value="HOMOSERINE DEHYDROGENASE"/>
    <property type="match status" value="1"/>
</dbReference>
<feature type="domain" description="Aspartate/glutamate/uridylate kinase" evidence="12">
    <location>
        <begin position="24"/>
        <end position="233"/>
    </location>
</feature>
<evidence type="ECO:0000256" key="5">
    <source>
        <dbReference type="ARBA" id="ARBA00006753"/>
    </source>
</evidence>
<proteinExistence type="inferred from homology"/>
<dbReference type="Proteomes" id="UP001259572">
    <property type="component" value="Unassembled WGS sequence"/>
</dbReference>
<gene>
    <name evidence="15" type="ORF">RQX22_13445</name>
</gene>
<accession>A0ABU3Q976</accession>